<comment type="similarity">
    <text evidence="7">Belongs to the nucleoporin Nup84/Nup107 family.</text>
</comment>
<keyword evidence="7" id="KW-0472">Membrane</keyword>
<keyword evidence="1 7" id="KW-0813">Transport</keyword>
<evidence type="ECO:0000256" key="1">
    <source>
        <dbReference type="ARBA" id="ARBA00022448"/>
    </source>
</evidence>
<dbReference type="GO" id="GO:0031080">
    <property type="term" value="C:nuclear pore outer ring"/>
    <property type="evidence" value="ECO:0007669"/>
    <property type="project" value="TreeGrafter"/>
</dbReference>
<evidence type="ECO:0000313" key="9">
    <source>
        <dbReference type="Proteomes" id="UP000198406"/>
    </source>
</evidence>
<name>A0A1Z5JGN9_FISSO</name>
<dbReference type="InParanoid" id="A0A1Z5JGN9"/>
<evidence type="ECO:0000256" key="5">
    <source>
        <dbReference type="ARBA" id="ARBA00023132"/>
    </source>
</evidence>
<dbReference type="PANTHER" id="PTHR13003:SF2">
    <property type="entry name" value="NUCLEAR PORE COMPLEX PROTEIN NUP107"/>
    <property type="match status" value="1"/>
</dbReference>
<dbReference type="Gene3D" id="1.20.190.50">
    <property type="match status" value="1"/>
</dbReference>
<gene>
    <name evidence="8" type="ORF">FisN_22Hh247</name>
</gene>
<dbReference type="GO" id="GO:0031965">
    <property type="term" value="C:nuclear membrane"/>
    <property type="evidence" value="ECO:0007669"/>
    <property type="project" value="UniProtKB-SubCell"/>
</dbReference>
<dbReference type="Pfam" id="PF04121">
    <property type="entry name" value="Nup84_Nup100"/>
    <property type="match status" value="1"/>
</dbReference>
<dbReference type="Gene3D" id="1.10.3450.20">
    <property type="match status" value="1"/>
</dbReference>
<comment type="function">
    <text evidence="7">Functions as a component of the nuclear pore complex (NPC).</text>
</comment>
<comment type="caution">
    <text evidence="8">The sequence shown here is derived from an EMBL/GenBank/DDBJ whole genome shotgun (WGS) entry which is preliminary data.</text>
</comment>
<dbReference type="GO" id="GO:0006406">
    <property type="term" value="P:mRNA export from nucleus"/>
    <property type="evidence" value="ECO:0007669"/>
    <property type="project" value="TreeGrafter"/>
</dbReference>
<comment type="subunit">
    <text evidence="7">Part of the nuclear pore complex (NPC).</text>
</comment>
<comment type="subcellular location">
    <subcellularLocation>
        <location evidence="7">Nucleus</location>
        <location evidence="7">Nuclear pore complex</location>
    </subcellularLocation>
    <subcellularLocation>
        <location evidence="7">Nucleus membrane</location>
    </subcellularLocation>
</comment>
<keyword evidence="6 7" id="KW-0539">Nucleus</keyword>
<dbReference type="PANTHER" id="PTHR13003">
    <property type="entry name" value="NUP107-RELATED"/>
    <property type="match status" value="1"/>
</dbReference>
<evidence type="ECO:0000256" key="7">
    <source>
        <dbReference type="RuleBase" id="RU365072"/>
    </source>
</evidence>
<keyword evidence="3" id="KW-0653">Protein transport</keyword>
<dbReference type="GO" id="GO:0000973">
    <property type="term" value="P:post-transcriptional tethering of RNA polymerase II gene DNA at nuclear periphery"/>
    <property type="evidence" value="ECO:0007669"/>
    <property type="project" value="TreeGrafter"/>
</dbReference>
<evidence type="ECO:0000313" key="8">
    <source>
        <dbReference type="EMBL" id="GAX12938.1"/>
    </source>
</evidence>
<dbReference type="OrthoDB" id="48343at2759"/>
<dbReference type="EMBL" id="BDSP01000059">
    <property type="protein sequence ID" value="GAX12938.1"/>
    <property type="molecule type" value="Genomic_DNA"/>
</dbReference>
<protein>
    <recommendedName>
        <fullName evidence="7">Nuclear pore complex protein</fullName>
    </recommendedName>
</protein>
<dbReference type="InterPro" id="IPR007252">
    <property type="entry name" value="Nup84/Nup107"/>
</dbReference>
<sequence>MDYEDEAAKISAEIDRWQSPRFEHTGRQGRRSFEEDTNRYLMEEDTNDRHVSFAPAPATPALSLLKRMDTPAASMNSDPNWTEDDKMEDEDDYVPHDIQSPWVSRSVKDATPIIRRSNPSFQSSHTDYKRYYDASLTYLRDRRRLSERMALQNEKAELLQDAMIIVDENEGSDSQVDQKLIKDETQVELDFLRALNYACWDRSTNAVDDSFRKEGNFWLLLYFLRQQGTTSLLWDDSQSALHSYNNIISSYLESQASFIKRSDKELLDVLYCNGTGCPLVLKRRQRILTWLEKCFEDVLPDDATRPRKTKYIINTKLTREGLPETDKDAEILKNALGLILSGRLADAKSLARNSGIPWRAAVWGGGAPEDGASTGNPRRFLWKRMMWIQAEKLSEQKGGLAEETAISALLSSNLSVALSNASCRTWQHGLYATIRAMLDRTEDDLLHLRNNNRRRMIPYFPVAEHEEVESAYLRSTTEVAGWNETDVIHILKIAPFECMQGTGIIERAIASFIIGRESISQFMSEAMSKVVDDSSLRFLTHLALYLDSFSSSINQTSLDGSTEWKNELLSRYVEHLASREDLWYMIVLYASLLPDTFIFETLPMYLTSIESPQEREVVVRQLRELLPGNDWDSDVLKRVVSIIFEEEDESVDPKNVTPNDLLKMKAVDWLNFDDRHCAEALVAANRLLRQFLLADKTISANTFINDLSLEILDNVSKFVEILEAVEVTAVDQEVKRLRMKQAHSEFIAFKAYFNALNAYNQWNYVKTTSATTTPVGANTFDESRLNSKELEIARREKHRQLISQKRDVSGNVVSAANAAQSALREVLEHPGGWLVTEDEVVLENDADTKRLLELGTLRSNLIPGIVKLCQSVCSSTAEWMAESLDDLTLQLEQKRQTALQILDETSAGLDSAVSPKYWANRGIELLNIVSSEKDKIESVLGPDDLKSIMETTCLLAILEMQY</sequence>
<accession>A0A1Z5JGN9</accession>
<organism evidence="8 9">
    <name type="scientific">Fistulifera solaris</name>
    <name type="common">Oleaginous diatom</name>
    <dbReference type="NCBI Taxonomy" id="1519565"/>
    <lineage>
        <taxon>Eukaryota</taxon>
        <taxon>Sar</taxon>
        <taxon>Stramenopiles</taxon>
        <taxon>Ochrophyta</taxon>
        <taxon>Bacillariophyta</taxon>
        <taxon>Bacillariophyceae</taxon>
        <taxon>Bacillariophycidae</taxon>
        <taxon>Naviculales</taxon>
        <taxon>Naviculaceae</taxon>
        <taxon>Fistulifera</taxon>
    </lineage>
</organism>
<evidence type="ECO:0000256" key="2">
    <source>
        <dbReference type="ARBA" id="ARBA00022816"/>
    </source>
</evidence>
<proteinExistence type="inferred from homology"/>
<keyword evidence="9" id="KW-1185">Reference proteome</keyword>
<evidence type="ECO:0000256" key="6">
    <source>
        <dbReference type="ARBA" id="ARBA00023242"/>
    </source>
</evidence>
<keyword evidence="2" id="KW-0509">mRNA transport</keyword>
<evidence type="ECO:0000256" key="3">
    <source>
        <dbReference type="ARBA" id="ARBA00022927"/>
    </source>
</evidence>
<keyword evidence="5 7" id="KW-0906">Nuclear pore complex</keyword>
<dbReference type="GO" id="GO:0006606">
    <property type="term" value="P:protein import into nucleus"/>
    <property type="evidence" value="ECO:0007669"/>
    <property type="project" value="TreeGrafter"/>
</dbReference>
<dbReference type="GO" id="GO:0017056">
    <property type="term" value="F:structural constituent of nuclear pore"/>
    <property type="evidence" value="ECO:0007669"/>
    <property type="project" value="UniProtKB-UniRule"/>
</dbReference>
<reference evidence="8 9" key="1">
    <citation type="journal article" date="2015" name="Plant Cell">
        <title>Oil accumulation by the oleaginous diatom Fistulifera solaris as revealed by the genome and transcriptome.</title>
        <authorList>
            <person name="Tanaka T."/>
            <person name="Maeda Y."/>
            <person name="Veluchamy A."/>
            <person name="Tanaka M."/>
            <person name="Abida H."/>
            <person name="Marechal E."/>
            <person name="Bowler C."/>
            <person name="Muto M."/>
            <person name="Sunaga Y."/>
            <person name="Tanaka M."/>
            <person name="Yoshino T."/>
            <person name="Taniguchi T."/>
            <person name="Fukuda Y."/>
            <person name="Nemoto M."/>
            <person name="Matsumoto M."/>
            <person name="Wong P.S."/>
            <person name="Aburatani S."/>
            <person name="Fujibuchi W."/>
        </authorList>
    </citation>
    <scope>NUCLEOTIDE SEQUENCE [LARGE SCALE GENOMIC DNA]</scope>
    <source>
        <strain evidence="8 9">JPCC DA0580</strain>
    </source>
</reference>
<dbReference type="AlphaFoldDB" id="A0A1Z5JGN9"/>
<keyword evidence="4 7" id="KW-0811">Translocation</keyword>
<evidence type="ECO:0000256" key="4">
    <source>
        <dbReference type="ARBA" id="ARBA00023010"/>
    </source>
</evidence>
<dbReference type="Proteomes" id="UP000198406">
    <property type="component" value="Unassembled WGS sequence"/>
</dbReference>